<evidence type="ECO:0000313" key="3">
    <source>
        <dbReference type="Proteomes" id="UP000543030"/>
    </source>
</evidence>
<evidence type="ECO:0000256" key="1">
    <source>
        <dbReference type="SAM" id="Phobius"/>
    </source>
</evidence>
<protein>
    <submittedName>
        <fullName evidence="2">Uncharacterized protein</fullName>
    </submittedName>
</protein>
<dbReference type="RefSeq" id="WP_184101004.1">
    <property type="nucleotide sequence ID" value="NZ_JACHHN010000004.1"/>
</dbReference>
<name>A0A840RHC7_9NEIS</name>
<feature type="transmembrane region" description="Helical" evidence="1">
    <location>
        <begin position="80"/>
        <end position="97"/>
    </location>
</feature>
<keyword evidence="3" id="KW-1185">Reference proteome</keyword>
<feature type="transmembrane region" description="Helical" evidence="1">
    <location>
        <begin position="50"/>
        <end position="68"/>
    </location>
</feature>
<accession>A0A840RHC7</accession>
<organism evidence="2 3">
    <name type="scientific">Silvimonas terrae</name>
    <dbReference type="NCBI Taxonomy" id="300266"/>
    <lineage>
        <taxon>Bacteria</taxon>
        <taxon>Pseudomonadati</taxon>
        <taxon>Pseudomonadota</taxon>
        <taxon>Betaproteobacteria</taxon>
        <taxon>Neisseriales</taxon>
        <taxon>Chitinibacteraceae</taxon>
        <taxon>Silvimonas</taxon>
    </lineage>
</organism>
<dbReference type="AlphaFoldDB" id="A0A840RHC7"/>
<keyword evidence="1" id="KW-0472">Membrane</keyword>
<keyword evidence="1" id="KW-1133">Transmembrane helix</keyword>
<dbReference type="EMBL" id="JACHHN010000004">
    <property type="protein sequence ID" value="MBB5191726.1"/>
    <property type="molecule type" value="Genomic_DNA"/>
</dbReference>
<dbReference type="Proteomes" id="UP000543030">
    <property type="component" value="Unassembled WGS sequence"/>
</dbReference>
<gene>
    <name evidence="2" type="ORF">HNQ50_002456</name>
</gene>
<reference evidence="2 3" key="1">
    <citation type="submission" date="2020-08" db="EMBL/GenBank/DDBJ databases">
        <title>Genomic Encyclopedia of Type Strains, Phase IV (KMG-IV): sequencing the most valuable type-strain genomes for metagenomic binning, comparative biology and taxonomic classification.</title>
        <authorList>
            <person name="Goeker M."/>
        </authorList>
    </citation>
    <scope>NUCLEOTIDE SEQUENCE [LARGE SCALE GENOMIC DNA]</scope>
    <source>
        <strain evidence="2 3">DSM 18233</strain>
    </source>
</reference>
<keyword evidence="1" id="KW-0812">Transmembrane</keyword>
<proteinExistence type="predicted"/>
<evidence type="ECO:0000313" key="2">
    <source>
        <dbReference type="EMBL" id="MBB5191726.1"/>
    </source>
</evidence>
<sequence length="114" mass="12433">MTPVLLLLARFLVSMVACLAILWALCVPLDKVLNRTCPDEHAATFWLTDTKVMLMITPLLLVLIVDLTTHFNDPLDSLRLALIATLGGLLLGLYAIGKRLAQFVVLPKQPGSAP</sequence>
<comment type="caution">
    <text evidence="2">The sequence shown here is derived from an EMBL/GenBank/DDBJ whole genome shotgun (WGS) entry which is preliminary data.</text>
</comment>